<dbReference type="SUPFAM" id="SSF56801">
    <property type="entry name" value="Acetyl-CoA synthetase-like"/>
    <property type="match status" value="1"/>
</dbReference>
<dbReference type="AlphaFoldDB" id="A0A2W2H8Y0"/>
<keyword evidence="4" id="KW-1185">Reference proteome</keyword>
<organism evidence="3 4">
    <name type="scientific">Spongiactinospora gelatinilytica</name>
    <dbReference type="NCBI Taxonomy" id="2666298"/>
    <lineage>
        <taxon>Bacteria</taxon>
        <taxon>Bacillati</taxon>
        <taxon>Actinomycetota</taxon>
        <taxon>Actinomycetes</taxon>
        <taxon>Streptosporangiales</taxon>
        <taxon>Streptosporangiaceae</taxon>
        <taxon>Spongiactinospora</taxon>
    </lineage>
</organism>
<dbReference type="PANTHER" id="PTHR43767:SF7">
    <property type="entry name" value="MEDIUM_LONG-CHAIN-FATTY-ACID--COA LIGASE FADD8"/>
    <property type="match status" value="1"/>
</dbReference>
<dbReference type="InterPro" id="IPR045851">
    <property type="entry name" value="AMP-bd_C_sf"/>
</dbReference>
<evidence type="ECO:0008006" key="5">
    <source>
        <dbReference type="Google" id="ProtNLM"/>
    </source>
</evidence>
<dbReference type="InterPro" id="IPR050237">
    <property type="entry name" value="ATP-dep_AMP-bd_enzyme"/>
</dbReference>
<evidence type="ECO:0000259" key="2">
    <source>
        <dbReference type="Pfam" id="PF13193"/>
    </source>
</evidence>
<comment type="caution">
    <text evidence="3">The sequence shown here is derived from an EMBL/GenBank/DDBJ whole genome shotgun (WGS) entry which is preliminary data.</text>
</comment>
<dbReference type="Pfam" id="PF13193">
    <property type="entry name" value="AMP-binding_C"/>
    <property type="match status" value="1"/>
</dbReference>
<dbReference type="Pfam" id="PF00501">
    <property type="entry name" value="AMP-binding"/>
    <property type="match status" value="1"/>
</dbReference>
<dbReference type="Proteomes" id="UP000248544">
    <property type="component" value="Unassembled WGS sequence"/>
</dbReference>
<dbReference type="InterPro" id="IPR000873">
    <property type="entry name" value="AMP-dep_synth/lig_dom"/>
</dbReference>
<dbReference type="InterPro" id="IPR020845">
    <property type="entry name" value="AMP-binding_CS"/>
</dbReference>
<dbReference type="PANTHER" id="PTHR43767">
    <property type="entry name" value="LONG-CHAIN-FATTY-ACID--COA LIGASE"/>
    <property type="match status" value="1"/>
</dbReference>
<dbReference type="EMBL" id="POUA01000002">
    <property type="protein sequence ID" value="PZG56992.1"/>
    <property type="molecule type" value="Genomic_DNA"/>
</dbReference>
<dbReference type="InterPro" id="IPR025110">
    <property type="entry name" value="AMP-bd_C"/>
</dbReference>
<name>A0A2W2H8Y0_9ACTN</name>
<dbReference type="PROSITE" id="PS00455">
    <property type="entry name" value="AMP_BINDING"/>
    <property type="match status" value="1"/>
</dbReference>
<evidence type="ECO:0000259" key="1">
    <source>
        <dbReference type="Pfam" id="PF00501"/>
    </source>
</evidence>
<dbReference type="Gene3D" id="3.30.300.30">
    <property type="match status" value="1"/>
</dbReference>
<reference evidence="3 4" key="1">
    <citation type="submission" date="2018-01" db="EMBL/GenBank/DDBJ databases">
        <title>Draft genome sequence of Sphaerisporangium sp. 7K107.</title>
        <authorList>
            <person name="Sahin N."/>
            <person name="Saygin H."/>
            <person name="Ay H."/>
        </authorList>
    </citation>
    <scope>NUCLEOTIDE SEQUENCE [LARGE SCALE GENOMIC DNA]</scope>
    <source>
        <strain evidence="3 4">7K107</strain>
    </source>
</reference>
<feature type="domain" description="AMP-dependent synthetase/ligase" evidence="1">
    <location>
        <begin position="2"/>
        <end position="358"/>
    </location>
</feature>
<gene>
    <name evidence="3" type="ORF">C1I98_00380</name>
</gene>
<feature type="domain" description="AMP-binding enzyme C-terminal" evidence="2">
    <location>
        <begin position="408"/>
        <end position="482"/>
    </location>
</feature>
<dbReference type="InterPro" id="IPR042099">
    <property type="entry name" value="ANL_N_sf"/>
</dbReference>
<sequence length="504" mass="53919">MYPDALAVDDGRTVRTHAQLIRRGECLANGLDRLGVPPGAAVGILSGNRTEYVEADVALALGRRVRVALNARLHLEDFRYMAADAGLAALFYSAEFAEHAAALAEESGVLPIAFDAVADGPGGGHGIDSLVADAPPDARVRDTDPEGIAWISYTSGTTGRPKGVMLSHRAIREVALNLLLEVGPVAPEEQILLTQPISHGAGYFVLPYLMAGAGVYVMRQFDPEQVWHLSQNPAMRTLKAVPTMLEAILAAEPAAGLAAGWGFQSIVYGASGIAPALLNLAMERFGPTLVQDYGQSEAPVTITCLQKRDHLDPSARLSAGRPWLSVAVEIRDGDGAPVAPGDLGEVYVRGKHLMSGYHGKPAETGEVLRDGWLRTKDLAIADERGFVYLRGRRDEMINTGGFNVAPREVEDVLAAFRDVEEVVVLGMPDERWGDAVTAVVRPSAGALLDVDELLAFARPRLGIRVPRRVAVWPRIPRNAYGKVDRNAIRAALDGPGQPTESAHG</sequence>
<dbReference type="GO" id="GO:0016877">
    <property type="term" value="F:ligase activity, forming carbon-sulfur bonds"/>
    <property type="evidence" value="ECO:0007669"/>
    <property type="project" value="UniProtKB-ARBA"/>
</dbReference>
<accession>A0A2W2H8Y0</accession>
<dbReference type="Gene3D" id="3.40.50.12780">
    <property type="entry name" value="N-terminal domain of ligase-like"/>
    <property type="match status" value="1"/>
</dbReference>
<evidence type="ECO:0000313" key="3">
    <source>
        <dbReference type="EMBL" id="PZG56992.1"/>
    </source>
</evidence>
<evidence type="ECO:0000313" key="4">
    <source>
        <dbReference type="Proteomes" id="UP000248544"/>
    </source>
</evidence>
<protein>
    <recommendedName>
        <fullName evidence="5">AMP-dependent synthetase</fullName>
    </recommendedName>
</protein>
<proteinExistence type="predicted"/>